<evidence type="ECO:0000313" key="4">
    <source>
        <dbReference type="Proteomes" id="UP000621386"/>
    </source>
</evidence>
<organism evidence="3 4">
    <name type="scientific">Streptomyces musisoli</name>
    <dbReference type="NCBI Taxonomy" id="2802280"/>
    <lineage>
        <taxon>Bacteria</taxon>
        <taxon>Bacillati</taxon>
        <taxon>Actinomycetota</taxon>
        <taxon>Actinomycetes</taxon>
        <taxon>Kitasatosporales</taxon>
        <taxon>Streptomycetaceae</taxon>
        <taxon>Streptomyces</taxon>
    </lineage>
</organism>
<accession>A0ABS1NTK4</accession>
<dbReference type="Pfam" id="PF12770">
    <property type="entry name" value="CHAT"/>
    <property type="match status" value="1"/>
</dbReference>
<feature type="compositionally biased region" description="Basic and acidic residues" evidence="1">
    <location>
        <begin position="1274"/>
        <end position="1286"/>
    </location>
</feature>
<feature type="compositionally biased region" description="Basic and acidic residues" evidence="1">
    <location>
        <begin position="1296"/>
        <end position="1305"/>
    </location>
</feature>
<protein>
    <submittedName>
        <fullName evidence="3">CHAT domain-containing protein</fullName>
    </submittedName>
</protein>
<proteinExistence type="predicted"/>
<feature type="compositionally biased region" description="Pro residues" evidence="1">
    <location>
        <begin position="747"/>
        <end position="789"/>
    </location>
</feature>
<dbReference type="EMBL" id="JAERRH010000001">
    <property type="protein sequence ID" value="MBL1103429.1"/>
    <property type="molecule type" value="Genomic_DNA"/>
</dbReference>
<sequence>MSDAGTMPVADRAAAALARADGFAVPVDPEAYTGLRGPLLDDLTDELESLLAELTAPEDGGTSAAAVAARLGRCRAVRFVLEGAPADRERALPLLEEARTSALLGDADRDAAHRDLVALVGARMVWLNRVVAAGRSGQWSVDQLMNVFALGTPLAEGGSGFVEDSRLLVRLLLERHEQQMTPEFRDQLRLFGEMTDALLGGDMGQAVSGARRFFGSEAAASLPPPLRAVLPSLFDIIETGPSAASEEGEEAAPDAGPDAPDEAHHARAQLLALAEILTPGTITPQDLPGLLAELSGAPDADTGEARPAPLTSRMIAALFHVALAVRTGDMQGFREALRLMHEASAAGELDGSAHARWLRAIVPGLLIGASLTGGSLQDEDTALALLEELSWDEGPVNGIEASLRLSVETARLNTRLKRALDSGDEEALEDVVDAACELELDDAFDDAEEWTGAQIALVLSVAYLGRVVLGTAAGDRTDHLRAAAHHMQRAAQTSVDMPVMRGLLDATWAPLITLTAIVESDPGRIAEGVSRARAALETPGFTSDFRPWVRRGIAIALDTLHGFTRDPRVLDEAIAELEQARAELPDGGQSGARVHWDLAELRARRATVRAGTPGADDDLRAAVDLARTSLRLAADDVLLQQGVGRGLRIAREAADRGRKAAFWALRAGRTQEAIACLEAGRSLVLGAAAVSAGVADRLAALGESELAERWRTAAFDHSWDGTDASAWRPRSAADPATTGPGGDPGAHSPPAPPQPPQSLNPPQPPDPSDPLDPPQPPDPSDLLDPPQPPGTAGNGGARRGSPLDVLAGMGMGTPGLPGDVRRRSLDVLRGQGGAHVRPVTASVDDLREGLRASAADALLYLVPGVEGADGAVLVVTRDRPAESLPLPGLAPDGRGPVAEYLAAGAHLQRLDDRSGDTTGPEERGRARRRWLHALDGMCSWAGAVLGPALDHLGVWDRALAEAGLPGAAAADERPDAVRLVLVPCGDLGVVPWQAAVLRPPGGYGAPGAVRACEVAVLTHAASGREFLRAAARRRMAPAGRPALVFHALDDLEWAEEEIDTLADVLYPQAVVYRPDAEPATPATVLALLGGLAADPASLVHIACHGLAGPDPTRSALRLAAPAGEPHGSGDLTLSTLLETPAEGDAFRSAGPLVVCGGCETDLTTRDHDEALTVTSVLVHRLAADAIGTRWRVEDQPSEILMLVLHDALARGLAPPDALRAAQRWMLTSPDERTQVRTLAGIAARRLTEDLRARPDTWAAFVHQGNPAPAAVPARRLEPAGRQESARGPESAQGQESVRRQEGEGT</sequence>
<comment type="caution">
    <text evidence="3">The sequence shown here is derived from an EMBL/GenBank/DDBJ whole genome shotgun (WGS) entry which is preliminary data.</text>
</comment>
<reference evidence="3 4" key="1">
    <citation type="submission" date="2021-01" db="EMBL/GenBank/DDBJ databases">
        <title>WGS of actinomycetes isolated from Thailand.</title>
        <authorList>
            <person name="Thawai C."/>
        </authorList>
    </citation>
    <scope>NUCLEOTIDE SEQUENCE [LARGE SCALE GENOMIC DNA]</scope>
    <source>
        <strain evidence="3 4">CH5-8</strain>
    </source>
</reference>
<feature type="region of interest" description="Disordered" evidence="1">
    <location>
        <begin position="720"/>
        <end position="818"/>
    </location>
</feature>
<gene>
    <name evidence="3" type="ORF">JK361_02215</name>
</gene>
<name>A0ABS1NTK4_9ACTN</name>
<evidence type="ECO:0000313" key="3">
    <source>
        <dbReference type="EMBL" id="MBL1103429.1"/>
    </source>
</evidence>
<dbReference type="RefSeq" id="WP_201813876.1">
    <property type="nucleotide sequence ID" value="NZ_JAERRH010000001.1"/>
</dbReference>
<feature type="domain" description="CHAT" evidence="2">
    <location>
        <begin position="958"/>
        <end position="1265"/>
    </location>
</feature>
<keyword evidence="4" id="KW-1185">Reference proteome</keyword>
<dbReference type="Proteomes" id="UP000621386">
    <property type="component" value="Unassembled WGS sequence"/>
</dbReference>
<dbReference type="InterPro" id="IPR024983">
    <property type="entry name" value="CHAT_dom"/>
</dbReference>
<evidence type="ECO:0000256" key="1">
    <source>
        <dbReference type="SAM" id="MobiDB-lite"/>
    </source>
</evidence>
<evidence type="ECO:0000259" key="2">
    <source>
        <dbReference type="Pfam" id="PF12770"/>
    </source>
</evidence>
<feature type="region of interest" description="Disordered" evidence="1">
    <location>
        <begin position="242"/>
        <end position="264"/>
    </location>
</feature>
<feature type="region of interest" description="Disordered" evidence="1">
    <location>
        <begin position="1264"/>
        <end position="1305"/>
    </location>
</feature>